<evidence type="ECO:0000313" key="2">
    <source>
        <dbReference type="EMBL" id="TKK87687.1"/>
    </source>
</evidence>
<dbReference type="InterPro" id="IPR025333">
    <property type="entry name" value="DUF4239"/>
</dbReference>
<organism evidence="2 3">
    <name type="scientific">Herbidospora galbida</name>
    <dbReference type="NCBI Taxonomy" id="2575442"/>
    <lineage>
        <taxon>Bacteria</taxon>
        <taxon>Bacillati</taxon>
        <taxon>Actinomycetota</taxon>
        <taxon>Actinomycetes</taxon>
        <taxon>Streptosporangiales</taxon>
        <taxon>Streptosporangiaceae</taxon>
        <taxon>Herbidospora</taxon>
    </lineage>
</organism>
<gene>
    <name evidence="2" type="ORF">FDA94_16005</name>
</gene>
<dbReference type="Proteomes" id="UP000308705">
    <property type="component" value="Unassembled WGS sequence"/>
</dbReference>
<dbReference type="RefSeq" id="WP_137247860.1">
    <property type="nucleotide sequence ID" value="NZ_SZQA01000014.1"/>
</dbReference>
<dbReference type="Pfam" id="PF14023">
    <property type="entry name" value="Bestrophin-like"/>
    <property type="match status" value="1"/>
</dbReference>
<dbReference type="OrthoDB" id="940913at2"/>
<evidence type="ECO:0000313" key="3">
    <source>
        <dbReference type="Proteomes" id="UP000308705"/>
    </source>
</evidence>
<feature type="transmembrane region" description="Helical" evidence="1">
    <location>
        <begin position="37"/>
        <end position="57"/>
    </location>
</feature>
<feature type="transmembrane region" description="Helical" evidence="1">
    <location>
        <begin position="170"/>
        <end position="190"/>
    </location>
</feature>
<evidence type="ECO:0000256" key="1">
    <source>
        <dbReference type="SAM" id="Phobius"/>
    </source>
</evidence>
<keyword evidence="1" id="KW-0472">Membrane</keyword>
<comment type="caution">
    <text evidence="2">The sequence shown here is derived from an EMBL/GenBank/DDBJ whole genome shotgun (WGS) entry which is preliminary data.</text>
</comment>
<keyword evidence="1" id="KW-1133">Transmembrane helix</keyword>
<dbReference type="AlphaFoldDB" id="A0A4U3MI71"/>
<keyword evidence="1" id="KW-0812">Transmembrane</keyword>
<keyword evidence="3" id="KW-1185">Reference proteome</keyword>
<name>A0A4U3MI71_9ACTN</name>
<sequence length="254" mass="27303">MAWVFGFVAIVVVALFAVLTWLRRSGRADEEGGAGPIDFAVNLALAVFLVVVAYAVVLCRDAISASDADVRAESESLVELYWAVAPLPQSAEVRDLVRAYTTQTVELDWPRMREASLDARTGVTLDSLRTAMLKLPATDSELRAEALARAAEVSHARTVRADNATSGLESVFMVSMVISGLLVITLPWALRRRPTLPSVIADVVRVATVVTGIVVIHLISQPYGIEGAVDPGPLKEAQVRFDEIDRLLPNAGAA</sequence>
<accession>A0A4U3MI71</accession>
<protein>
    <submittedName>
        <fullName evidence="2">DUF4239 domain-containing protein</fullName>
    </submittedName>
</protein>
<dbReference type="EMBL" id="SZQA01000014">
    <property type="protein sequence ID" value="TKK87687.1"/>
    <property type="molecule type" value="Genomic_DNA"/>
</dbReference>
<reference evidence="2 3" key="1">
    <citation type="submission" date="2019-04" db="EMBL/GenBank/DDBJ databases">
        <title>Herbidospora sp. NEAU-GS14.nov., a novel actinomycete isolated from soil.</title>
        <authorList>
            <person name="Han L."/>
        </authorList>
    </citation>
    <scope>NUCLEOTIDE SEQUENCE [LARGE SCALE GENOMIC DNA]</scope>
    <source>
        <strain evidence="2 3">NEAU-GS14</strain>
    </source>
</reference>
<proteinExistence type="predicted"/>